<dbReference type="GO" id="GO:0022900">
    <property type="term" value="P:electron transport chain"/>
    <property type="evidence" value="ECO:0007669"/>
    <property type="project" value="InterPro"/>
</dbReference>
<keyword evidence="11" id="KW-1185">Reference proteome</keyword>
<comment type="caution">
    <text evidence="10">The sequence shown here is derived from an EMBL/GenBank/DDBJ whole genome shotgun (WGS) entry which is preliminary data.</text>
</comment>
<keyword evidence="3" id="KW-0285">Flavoprotein</keyword>
<evidence type="ECO:0000313" key="11">
    <source>
        <dbReference type="Proteomes" id="UP000315343"/>
    </source>
</evidence>
<feature type="transmembrane region" description="Helical" evidence="9">
    <location>
        <begin position="233"/>
        <end position="250"/>
    </location>
</feature>
<feature type="transmembrane region" description="Helical" evidence="9">
    <location>
        <begin position="207"/>
        <end position="227"/>
    </location>
</feature>
<accession>A0A562J2Z8</accession>
<dbReference type="Pfam" id="PF03116">
    <property type="entry name" value="NQR2_RnfD_RnfE"/>
    <property type="match status" value="1"/>
</dbReference>
<evidence type="ECO:0000256" key="3">
    <source>
        <dbReference type="ARBA" id="ARBA00022630"/>
    </source>
</evidence>
<protein>
    <submittedName>
        <fullName evidence="10">Na+-transporting NADH:ubiquinone oxidoreductase subunit B</fullName>
    </submittedName>
</protein>
<dbReference type="InterPro" id="IPR004338">
    <property type="entry name" value="NqrB/RnfD"/>
</dbReference>
<dbReference type="Proteomes" id="UP000315343">
    <property type="component" value="Unassembled WGS sequence"/>
</dbReference>
<dbReference type="PANTHER" id="PTHR30578:SF1">
    <property type="entry name" value="NA(+)-TRANSLOCATING NADH-QUINONE REDUCTASE SUBUNIT B"/>
    <property type="match status" value="1"/>
</dbReference>
<dbReference type="PANTHER" id="PTHR30578">
    <property type="entry name" value="ELECTRON TRANSPORT COMPLEX PROTEIN RNFD"/>
    <property type="match status" value="1"/>
</dbReference>
<dbReference type="RefSeq" id="WP_145086367.1">
    <property type="nucleotide sequence ID" value="NZ_DAMBUX010000012.1"/>
</dbReference>
<dbReference type="AlphaFoldDB" id="A0A562J2Z8"/>
<evidence type="ECO:0000256" key="6">
    <source>
        <dbReference type="ARBA" id="ARBA00022967"/>
    </source>
</evidence>
<dbReference type="EMBL" id="VLKH01000013">
    <property type="protein sequence ID" value="TWH77568.1"/>
    <property type="molecule type" value="Genomic_DNA"/>
</dbReference>
<dbReference type="GO" id="GO:0055085">
    <property type="term" value="P:transmembrane transport"/>
    <property type="evidence" value="ECO:0007669"/>
    <property type="project" value="InterPro"/>
</dbReference>
<keyword evidence="4" id="KW-0288">FMN</keyword>
<dbReference type="NCBIfam" id="TIGR01946">
    <property type="entry name" value="rnfD"/>
    <property type="match status" value="1"/>
</dbReference>
<feature type="transmembrane region" description="Helical" evidence="9">
    <location>
        <begin position="82"/>
        <end position="100"/>
    </location>
</feature>
<keyword evidence="1" id="KW-0813">Transport</keyword>
<keyword evidence="7 9" id="KW-1133">Transmembrane helix</keyword>
<keyword evidence="8 9" id="KW-0472">Membrane</keyword>
<organism evidence="10 11">
    <name type="scientific">Sedimentibacter saalensis</name>
    <dbReference type="NCBI Taxonomy" id="130788"/>
    <lineage>
        <taxon>Bacteria</taxon>
        <taxon>Bacillati</taxon>
        <taxon>Bacillota</taxon>
        <taxon>Tissierellia</taxon>
        <taxon>Sedimentibacter</taxon>
    </lineage>
</organism>
<reference evidence="10 11" key="1">
    <citation type="submission" date="2019-07" db="EMBL/GenBank/DDBJ databases">
        <title>Genomic Encyclopedia of Type Strains, Phase I: the one thousand microbial genomes (KMG-I) project.</title>
        <authorList>
            <person name="Kyrpides N."/>
        </authorList>
    </citation>
    <scope>NUCLEOTIDE SEQUENCE [LARGE SCALE GENOMIC DNA]</scope>
    <source>
        <strain evidence="10 11">DSM 13558</strain>
    </source>
</reference>
<keyword evidence="6" id="KW-1278">Translocase</keyword>
<dbReference type="GO" id="GO:0005886">
    <property type="term" value="C:plasma membrane"/>
    <property type="evidence" value="ECO:0007669"/>
    <property type="project" value="TreeGrafter"/>
</dbReference>
<keyword evidence="5 9" id="KW-0812">Transmembrane</keyword>
<name>A0A562J2Z8_9FIRM</name>
<dbReference type="InterPro" id="IPR011303">
    <property type="entry name" value="RnfD_bac"/>
</dbReference>
<feature type="transmembrane region" description="Helical" evidence="9">
    <location>
        <begin position="286"/>
        <end position="304"/>
    </location>
</feature>
<evidence type="ECO:0000256" key="4">
    <source>
        <dbReference type="ARBA" id="ARBA00022643"/>
    </source>
</evidence>
<evidence type="ECO:0000313" key="10">
    <source>
        <dbReference type="EMBL" id="TWH77568.1"/>
    </source>
</evidence>
<feature type="transmembrane region" description="Helical" evidence="9">
    <location>
        <begin position="262"/>
        <end position="280"/>
    </location>
</feature>
<evidence type="ECO:0000256" key="2">
    <source>
        <dbReference type="ARBA" id="ARBA00022553"/>
    </source>
</evidence>
<evidence type="ECO:0000256" key="8">
    <source>
        <dbReference type="ARBA" id="ARBA00023136"/>
    </source>
</evidence>
<evidence type="ECO:0000256" key="9">
    <source>
        <dbReference type="SAM" id="Phobius"/>
    </source>
</evidence>
<keyword evidence="2" id="KW-0597">Phosphoprotein</keyword>
<proteinExistence type="predicted"/>
<sequence>MIYKDIFKVQKNMRAVLLSLVPIVLFSIYIYGQRVLVLLILVTTIGTAAEYMWEKHYGSKASEAVFVTCILYTMTLPPSIPMWIAAIGILFGLFFGKLFFGGFGRNIFNPALVGRAFIYVNFPEPMTISWNVASGFFPGGFSSYLTQEIDAVSSSTPMIMFKNSGALADIKSLVLGTIPGAAGETCKILIIISALYLIYKKTASHEIMLGSVAGFSLLSIVMKFAGVHAANPLYGMMMGGFLFGTVYMATDPISAAKTKAGKWIYGLIIGAVTILIRSMSLFNGGMMFAILIGNTFAPIIDYFVKEAEKKKKEAAI</sequence>
<dbReference type="OrthoDB" id="9776359at2"/>
<evidence type="ECO:0000256" key="7">
    <source>
        <dbReference type="ARBA" id="ARBA00022989"/>
    </source>
</evidence>
<keyword evidence="10" id="KW-0830">Ubiquinone</keyword>
<evidence type="ECO:0000256" key="1">
    <source>
        <dbReference type="ARBA" id="ARBA00022448"/>
    </source>
</evidence>
<evidence type="ECO:0000256" key="5">
    <source>
        <dbReference type="ARBA" id="ARBA00022692"/>
    </source>
</evidence>
<gene>
    <name evidence="10" type="ORF">LY60_03334</name>
</gene>